<dbReference type="EMBL" id="CP139639">
    <property type="protein sequence ID" value="WRI21849.1"/>
    <property type="molecule type" value="Genomic_DNA"/>
</dbReference>
<feature type="domain" description="HTH luxR-type" evidence="4">
    <location>
        <begin position="3"/>
        <end position="68"/>
    </location>
</feature>
<dbReference type="PROSITE" id="PS50043">
    <property type="entry name" value="HTH_LUXR_2"/>
    <property type="match status" value="1"/>
</dbReference>
<name>A0ABZ0ZXS5_9PSED</name>
<dbReference type="InterPro" id="IPR016032">
    <property type="entry name" value="Sig_transdc_resp-reg_C-effctor"/>
</dbReference>
<evidence type="ECO:0000313" key="6">
    <source>
        <dbReference type="Proteomes" id="UP001322392"/>
    </source>
</evidence>
<sequence length="77" mass="8640">MRRRSSIERLSTRELEVAKGFAAGQTYKEVARSVGVSPCTVRHHLRKIYNKLGITRKAQGAQLIQEPAHALNTTNTH</sequence>
<dbReference type="PANTHER" id="PTHR44688">
    <property type="entry name" value="DNA-BINDING TRANSCRIPTIONAL ACTIVATOR DEVR_DOSR"/>
    <property type="match status" value="1"/>
</dbReference>
<reference evidence="5 6" key="1">
    <citation type="submission" date="2023-12" db="EMBL/GenBank/DDBJ databases">
        <title>First complete genome sequence of Pseudomonas canadensis strain Pcan-CK-23 isolated from homogenized tissues of Zophobas morio larvae.</title>
        <authorList>
            <person name="Kundlacz C."/>
            <person name="Aldeia C."/>
            <person name="Eddoubaji Y."/>
            <person name="Campos-Madueno E.I."/>
            <person name="Endimiani A."/>
        </authorList>
    </citation>
    <scope>NUCLEOTIDE SEQUENCE [LARGE SCALE GENOMIC DNA]</scope>
    <source>
        <strain evidence="5 6">Pcan-CK-23</strain>
    </source>
</reference>
<protein>
    <submittedName>
        <fullName evidence="5">Helix-turn-helix transcriptional regulator</fullName>
    </submittedName>
</protein>
<evidence type="ECO:0000256" key="3">
    <source>
        <dbReference type="ARBA" id="ARBA00023163"/>
    </source>
</evidence>
<dbReference type="InterPro" id="IPR000792">
    <property type="entry name" value="Tscrpt_reg_LuxR_C"/>
</dbReference>
<dbReference type="SUPFAM" id="SSF46894">
    <property type="entry name" value="C-terminal effector domain of the bipartite response regulators"/>
    <property type="match status" value="1"/>
</dbReference>
<evidence type="ECO:0000313" key="5">
    <source>
        <dbReference type="EMBL" id="WRI21849.1"/>
    </source>
</evidence>
<dbReference type="Pfam" id="PF00196">
    <property type="entry name" value="GerE"/>
    <property type="match status" value="1"/>
</dbReference>
<dbReference type="CDD" id="cd06170">
    <property type="entry name" value="LuxR_C_like"/>
    <property type="match status" value="1"/>
</dbReference>
<keyword evidence="1" id="KW-0805">Transcription regulation</keyword>
<keyword evidence="3" id="KW-0804">Transcription</keyword>
<organism evidence="5 6">
    <name type="scientific">Pseudomonas canadensis</name>
    <dbReference type="NCBI Taxonomy" id="915099"/>
    <lineage>
        <taxon>Bacteria</taxon>
        <taxon>Pseudomonadati</taxon>
        <taxon>Pseudomonadota</taxon>
        <taxon>Gammaproteobacteria</taxon>
        <taxon>Pseudomonadales</taxon>
        <taxon>Pseudomonadaceae</taxon>
        <taxon>Pseudomonas</taxon>
    </lineage>
</organism>
<dbReference type="Proteomes" id="UP001322392">
    <property type="component" value="Chromosome"/>
</dbReference>
<keyword evidence="6" id="KW-1185">Reference proteome</keyword>
<dbReference type="Gene3D" id="1.10.10.10">
    <property type="entry name" value="Winged helix-like DNA-binding domain superfamily/Winged helix DNA-binding domain"/>
    <property type="match status" value="1"/>
</dbReference>
<dbReference type="PANTHER" id="PTHR44688:SF16">
    <property type="entry name" value="DNA-BINDING TRANSCRIPTIONAL ACTIVATOR DEVR_DOSR"/>
    <property type="match status" value="1"/>
</dbReference>
<proteinExistence type="predicted"/>
<evidence type="ECO:0000256" key="2">
    <source>
        <dbReference type="ARBA" id="ARBA00023125"/>
    </source>
</evidence>
<keyword evidence="2" id="KW-0238">DNA-binding</keyword>
<gene>
    <name evidence="5" type="ORF">SPL95_14540</name>
</gene>
<accession>A0ABZ0ZXS5</accession>
<dbReference type="PRINTS" id="PR00038">
    <property type="entry name" value="HTHLUXR"/>
</dbReference>
<dbReference type="SMART" id="SM00421">
    <property type="entry name" value="HTH_LUXR"/>
    <property type="match status" value="1"/>
</dbReference>
<evidence type="ECO:0000259" key="4">
    <source>
        <dbReference type="PROSITE" id="PS50043"/>
    </source>
</evidence>
<evidence type="ECO:0000256" key="1">
    <source>
        <dbReference type="ARBA" id="ARBA00023015"/>
    </source>
</evidence>
<dbReference type="InterPro" id="IPR036388">
    <property type="entry name" value="WH-like_DNA-bd_sf"/>
</dbReference>